<evidence type="ECO:0000256" key="5">
    <source>
        <dbReference type="ARBA" id="ARBA00022825"/>
    </source>
</evidence>
<organism evidence="8 9">
    <name type="scientific">Sodaliphilus pleomorphus</name>
    <dbReference type="NCBI Taxonomy" id="2606626"/>
    <lineage>
        <taxon>Bacteria</taxon>
        <taxon>Pseudomonadati</taxon>
        <taxon>Bacteroidota</taxon>
        <taxon>Bacteroidia</taxon>
        <taxon>Bacteroidales</taxon>
        <taxon>Muribaculaceae</taxon>
        <taxon>Sodaliphilus</taxon>
    </lineage>
</organism>
<reference evidence="8 9" key="1">
    <citation type="submission" date="2019-08" db="EMBL/GenBank/DDBJ databases">
        <title>In-depth cultivation of the pig gut microbiome towards novel bacterial diversity and tailored functional studies.</title>
        <authorList>
            <person name="Wylensek D."/>
            <person name="Hitch T.C.A."/>
            <person name="Clavel T."/>
        </authorList>
    </citation>
    <scope>NUCLEOTIDE SEQUENCE [LARGE SCALE GENOMIC DNA]</scope>
    <source>
        <strain evidence="8 9">Oil-RF-744-WCA-WT-10</strain>
    </source>
</reference>
<dbReference type="InterPro" id="IPR011659">
    <property type="entry name" value="WD40"/>
</dbReference>
<feature type="domain" description="Peptidase S9 prolyl oligopeptidase catalytic" evidence="7">
    <location>
        <begin position="474"/>
        <end position="680"/>
    </location>
</feature>
<comment type="similarity">
    <text evidence="1">Belongs to the peptidase S9C family.</text>
</comment>
<keyword evidence="2" id="KW-0645">Protease</keyword>
<dbReference type="FunFam" id="3.40.50.1820:FF:000028">
    <property type="entry name" value="S9 family peptidase"/>
    <property type="match status" value="1"/>
</dbReference>
<feature type="chain" id="PRO_5026782169" evidence="6">
    <location>
        <begin position="20"/>
        <end position="697"/>
    </location>
</feature>
<evidence type="ECO:0000259" key="7">
    <source>
        <dbReference type="Pfam" id="PF00326"/>
    </source>
</evidence>
<dbReference type="SUPFAM" id="SSF53474">
    <property type="entry name" value="alpha/beta-Hydrolases"/>
    <property type="match status" value="1"/>
</dbReference>
<protein>
    <submittedName>
        <fullName evidence="8">S9 family peptidase</fullName>
    </submittedName>
</protein>
<gene>
    <name evidence="8" type="ORF">FYJ29_00580</name>
</gene>
<evidence type="ECO:0000313" key="9">
    <source>
        <dbReference type="Proteomes" id="UP000483362"/>
    </source>
</evidence>
<evidence type="ECO:0000256" key="2">
    <source>
        <dbReference type="ARBA" id="ARBA00022670"/>
    </source>
</evidence>
<evidence type="ECO:0000256" key="6">
    <source>
        <dbReference type="SAM" id="SignalP"/>
    </source>
</evidence>
<dbReference type="PANTHER" id="PTHR42776:SF13">
    <property type="entry name" value="DIPEPTIDYL-PEPTIDASE 5"/>
    <property type="match status" value="1"/>
</dbReference>
<dbReference type="InterPro" id="IPR011042">
    <property type="entry name" value="6-blade_b-propeller_TolB-like"/>
</dbReference>
<sequence length="697" mass="77624">MRTAIALFLAIMAISHMGAQPKRAFTIADLYRVQSVSGLNLSPDGKTLAFAVTKKDLKAHKSATAIQIMNLAAKGAPAFKPMTEGKSSGAQYSPDGKWIYYNGTATTLDDDGKENKTPQVFRCNVATGAVEQVTQYPLGVSGAVLSPDGNLLAFAAQVYPDLGGADGKANAERARKRAEGPVQGHIADKLLYRHWTDYADGKYSHIIVYNIAAKTYVDVTPGEYVTPTFGNTPGFAFSPDSKELCYVSNHTAHPEANTNCDLYIVPVTGGQARCITAANEAWDGDPAYSPDGKYIAYRTQAVPGHESDRFRLALYDRATGAKTLLTENLDNWVDAYKWMPDSRTIYFIVEETGEKPLYKVDIKSGKWAKVIPDRAIFDFAVAPDGYIYYTYSTTGKPVALYRSKDGRKEQQLTFLNQALEDEVDIRPSEVMWVDGSDGAKIECFVVKPHNFDPAKKYPLVINVHGGPQMQWLNSFRGDWQVYPGAGYVVAYPNPHGSTGYGQAFTTAISGDWGGKPYQDVMAVTEALSKLPYVDATRMGAMGWSYGGYFMNWLQGHEHPFKCLASMMGLYDLRSMWGATEELWFPNFDLKGQPWNSDLYQKFSPSNYVSNFKTPTLIITGERDYRVSYTQSLQYFSVLQTLGIPSRLIIFSNDGHWPDELNSMPVYYNAHLEWFHKYLGGDPAPWDTKKMMDNDVQY</sequence>
<keyword evidence="4" id="KW-0378">Hydrolase</keyword>
<dbReference type="Gene3D" id="3.40.50.1820">
    <property type="entry name" value="alpha/beta hydrolase"/>
    <property type="match status" value="1"/>
</dbReference>
<accession>A0A6L5XB91</accession>
<dbReference type="GO" id="GO:0006508">
    <property type="term" value="P:proteolysis"/>
    <property type="evidence" value="ECO:0007669"/>
    <property type="project" value="UniProtKB-KW"/>
</dbReference>
<dbReference type="AlphaFoldDB" id="A0A6L5XB91"/>
<dbReference type="GO" id="GO:0004252">
    <property type="term" value="F:serine-type endopeptidase activity"/>
    <property type="evidence" value="ECO:0007669"/>
    <property type="project" value="TreeGrafter"/>
</dbReference>
<dbReference type="Pfam" id="PF00326">
    <property type="entry name" value="Peptidase_S9"/>
    <property type="match status" value="1"/>
</dbReference>
<dbReference type="RefSeq" id="WP_154327937.1">
    <property type="nucleotide sequence ID" value="NZ_CP045696.1"/>
</dbReference>
<keyword evidence="3 6" id="KW-0732">Signal</keyword>
<keyword evidence="9" id="KW-1185">Reference proteome</keyword>
<feature type="signal peptide" evidence="6">
    <location>
        <begin position="1"/>
        <end position="19"/>
    </location>
</feature>
<dbReference type="SUPFAM" id="SSF82171">
    <property type="entry name" value="DPP6 N-terminal domain-like"/>
    <property type="match status" value="1"/>
</dbReference>
<dbReference type="InterPro" id="IPR029058">
    <property type="entry name" value="AB_hydrolase_fold"/>
</dbReference>
<dbReference type="Proteomes" id="UP000483362">
    <property type="component" value="Unassembled WGS sequence"/>
</dbReference>
<evidence type="ECO:0000313" key="8">
    <source>
        <dbReference type="EMBL" id="MSS16276.1"/>
    </source>
</evidence>
<dbReference type="EMBL" id="VULT01000001">
    <property type="protein sequence ID" value="MSS16276.1"/>
    <property type="molecule type" value="Genomic_DNA"/>
</dbReference>
<evidence type="ECO:0000256" key="4">
    <source>
        <dbReference type="ARBA" id="ARBA00022801"/>
    </source>
</evidence>
<name>A0A6L5XB91_9BACT</name>
<dbReference type="InterPro" id="IPR001375">
    <property type="entry name" value="Peptidase_S9_cat"/>
</dbReference>
<keyword evidence="5" id="KW-0720">Serine protease</keyword>
<dbReference type="Gene3D" id="2.120.10.30">
    <property type="entry name" value="TolB, C-terminal domain"/>
    <property type="match status" value="2"/>
</dbReference>
<dbReference type="Pfam" id="PF07676">
    <property type="entry name" value="PD40"/>
    <property type="match status" value="3"/>
</dbReference>
<proteinExistence type="inferred from homology"/>
<dbReference type="PANTHER" id="PTHR42776">
    <property type="entry name" value="SERINE PEPTIDASE S9 FAMILY MEMBER"/>
    <property type="match status" value="1"/>
</dbReference>
<evidence type="ECO:0000256" key="1">
    <source>
        <dbReference type="ARBA" id="ARBA00010040"/>
    </source>
</evidence>
<evidence type="ECO:0000256" key="3">
    <source>
        <dbReference type="ARBA" id="ARBA00022729"/>
    </source>
</evidence>
<comment type="caution">
    <text evidence="8">The sequence shown here is derived from an EMBL/GenBank/DDBJ whole genome shotgun (WGS) entry which is preliminary data.</text>
</comment>